<feature type="transmembrane region" description="Helical" evidence="7">
    <location>
        <begin position="86"/>
        <end position="106"/>
    </location>
</feature>
<organism evidence="9 10">
    <name type="scientific">Streptomyces antimycoticus</name>
    <dbReference type="NCBI Taxonomy" id="68175"/>
    <lineage>
        <taxon>Bacteria</taxon>
        <taxon>Bacillati</taxon>
        <taxon>Actinomycetota</taxon>
        <taxon>Actinomycetes</taxon>
        <taxon>Kitasatosporales</taxon>
        <taxon>Streptomycetaceae</taxon>
        <taxon>Streptomyces</taxon>
        <taxon>Streptomyces violaceusniger group</taxon>
    </lineage>
</organism>
<keyword evidence="4 7" id="KW-0812">Transmembrane</keyword>
<keyword evidence="5 7" id="KW-1133">Transmembrane helix</keyword>
<evidence type="ECO:0000313" key="10">
    <source>
        <dbReference type="Proteomes" id="UP000463951"/>
    </source>
</evidence>
<feature type="transmembrane region" description="Helical" evidence="7">
    <location>
        <begin position="298"/>
        <end position="317"/>
    </location>
</feature>
<dbReference type="GO" id="GO:0022857">
    <property type="term" value="F:transmembrane transporter activity"/>
    <property type="evidence" value="ECO:0007669"/>
    <property type="project" value="InterPro"/>
</dbReference>
<evidence type="ECO:0000313" key="9">
    <source>
        <dbReference type="EMBL" id="BBJ44608.1"/>
    </source>
</evidence>
<accession>A0A499UX24</accession>
<dbReference type="InterPro" id="IPR036259">
    <property type="entry name" value="MFS_trans_sf"/>
</dbReference>
<evidence type="ECO:0000256" key="1">
    <source>
        <dbReference type="ARBA" id="ARBA00004651"/>
    </source>
</evidence>
<reference evidence="9 10" key="1">
    <citation type="journal article" date="2020" name="Int. J. Syst. Evol. Microbiol.">
        <title>Reclassification of Streptomyces castelarensis and Streptomyces sporoclivatus as later heterotypic synonyms of Streptomyces antimycoticus.</title>
        <authorList>
            <person name="Komaki H."/>
            <person name="Tamura T."/>
        </authorList>
    </citation>
    <scope>NUCLEOTIDE SEQUENCE [LARGE SCALE GENOMIC DNA]</scope>
    <source>
        <strain evidence="9 10">NBRC 100767</strain>
    </source>
</reference>
<evidence type="ECO:0000256" key="7">
    <source>
        <dbReference type="SAM" id="Phobius"/>
    </source>
</evidence>
<gene>
    <name evidence="9" type="ORF">SSPO_073260</name>
</gene>
<feature type="transmembrane region" description="Helical" evidence="7">
    <location>
        <begin position="391"/>
        <end position="413"/>
    </location>
</feature>
<sequence length="442" mass="44444">MVRATVRGCSITGGAVGAVPPGGAEAEGDVMAAVDAGELGAGKPAVPAWRGGFGRLWAAAVVSRFGDALRGAALPLLAVSLTDSPVLVSLVTACGFLPWLLFGLIGGAIADRVDQRRAMWAVDGARAVLMAGFAVAVWLDQATIGLLLALAFALTTLQTLFDNAATALLPSVVGQEALSRANARLMTGQEVMGRFVGAPLVPVLLGLGAAMPFAADAVTYLAAAVLVASLGVTPPQRAPRPPGGSLRRDIAEGLAVLWRDRTLRALCASTTLCNIGIGALIATLVLHITGWLGAGNSGYAAVITVYGIGSVIGGLVAARLTEKLGRTRALVVCGTAQIGALVVLGAIRSLPVAVAAMGLFGFAGIVWNVTEVTMMQQSSPDGALGRVSSAFRTLSTAGTPLGALLGGVMAEAWGLNTPALGAAALFVCGVAALVPGMRSVIN</sequence>
<comment type="subcellular location">
    <subcellularLocation>
        <location evidence="1">Cell membrane</location>
        <topology evidence="1">Multi-pass membrane protein</topology>
    </subcellularLocation>
</comment>
<dbReference type="Gene3D" id="1.20.1250.20">
    <property type="entry name" value="MFS general substrate transporter like domains"/>
    <property type="match status" value="1"/>
</dbReference>
<name>A0A499UX24_9ACTN</name>
<evidence type="ECO:0000256" key="2">
    <source>
        <dbReference type="ARBA" id="ARBA00022448"/>
    </source>
</evidence>
<dbReference type="InterPro" id="IPR020846">
    <property type="entry name" value="MFS_dom"/>
</dbReference>
<feature type="transmembrane region" description="Helical" evidence="7">
    <location>
        <begin position="353"/>
        <end position="370"/>
    </location>
</feature>
<feature type="transmembrane region" description="Helical" evidence="7">
    <location>
        <begin position="329"/>
        <end position="347"/>
    </location>
</feature>
<dbReference type="Pfam" id="PF05977">
    <property type="entry name" value="MFS_3"/>
    <property type="match status" value="1"/>
</dbReference>
<evidence type="ECO:0000256" key="5">
    <source>
        <dbReference type="ARBA" id="ARBA00022989"/>
    </source>
</evidence>
<feature type="transmembrane region" description="Helical" evidence="7">
    <location>
        <begin position="419"/>
        <end position="441"/>
    </location>
</feature>
<protein>
    <submittedName>
        <fullName evidence="9">MFS transporter</fullName>
    </submittedName>
</protein>
<dbReference type="PANTHER" id="PTHR23513:SF6">
    <property type="entry name" value="MAJOR FACILITATOR SUPERFAMILY ASSOCIATED DOMAIN-CONTAINING PROTEIN"/>
    <property type="match status" value="1"/>
</dbReference>
<feature type="transmembrane region" description="Helical" evidence="7">
    <location>
        <begin position="266"/>
        <end position="292"/>
    </location>
</feature>
<keyword evidence="6 7" id="KW-0472">Membrane</keyword>
<dbReference type="InterPro" id="IPR010290">
    <property type="entry name" value="TM_effector"/>
</dbReference>
<evidence type="ECO:0000259" key="8">
    <source>
        <dbReference type="PROSITE" id="PS50850"/>
    </source>
</evidence>
<evidence type="ECO:0000256" key="6">
    <source>
        <dbReference type="ARBA" id="ARBA00023136"/>
    </source>
</evidence>
<dbReference type="CDD" id="cd06173">
    <property type="entry name" value="MFS_MefA_like"/>
    <property type="match status" value="1"/>
</dbReference>
<dbReference type="Proteomes" id="UP000463951">
    <property type="component" value="Chromosome"/>
</dbReference>
<dbReference type="GO" id="GO:0005886">
    <property type="term" value="C:plasma membrane"/>
    <property type="evidence" value="ECO:0007669"/>
    <property type="project" value="UniProtKB-SubCell"/>
</dbReference>
<dbReference type="SUPFAM" id="SSF103473">
    <property type="entry name" value="MFS general substrate transporter"/>
    <property type="match status" value="1"/>
</dbReference>
<dbReference type="PROSITE" id="PS50850">
    <property type="entry name" value="MFS"/>
    <property type="match status" value="1"/>
</dbReference>
<proteinExistence type="predicted"/>
<keyword evidence="2" id="KW-0813">Transport</keyword>
<feature type="transmembrane region" description="Helical" evidence="7">
    <location>
        <begin position="217"/>
        <end position="233"/>
    </location>
</feature>
<dbReference type="EMBL" id="AP019620">
    <property type="protein sequence ID" value="BBJ44608.1"/>
    <property type="molecule type" value="Genomic_DNA"/>
</dbReference>
<dbReference type="PANTHER" id="PTHR23513">
    <property type="entry name" value="INTEGRAL MEMBRANE EFFLUX PROTEIN-RELATED"/>
    <property type="match status" value="1"/>
</dbReference>
<evidence type="ECO:0000256" key="3">
    <source>
        <dbReference type="ARBA" id="ARBA00022475"/>
    </source>
</evidence>
<dbReference type="AlphaFoldDB" id="A0A499UX24"/>
<evidence type="ECO:0000256" key="4">
    <source>
        <dbReference type="ARBA" id="ARBA00022692"/>
    </source>
</evidence>
<keyword evidence="3" id="KW-1003">Cell membrane</keyword>
<feature type="domain" description="Major facilitator superfamily (MFS) profile" evidence="8">
    <location>
        <begin position="262"/>
        <end position="442"/>
    </location>
</feature>